<dbReference type="InterPro" id="IPR051153">
    <property type="entry name" value="Yeast_CWMannoprotein_PIR"/>
</dbReference>
<comment type="similarity">
    <text evidence="6">Belongs to the PIR protein family.</text>
</comment>
<evidence type="ECO:0000256" key="6">
    <source>
        <dbReference type="ARBA" id="ARBA00038219"/>
    </source>
</evidence>
<evidence type="ECO:0000256" key="4">
    <source>
        <dbReference type="ARBA" id="ARBA00022729"/>
    </source>
</evidence>
<gene>
    <name evidence="9" type="ORF">NA57DRAFT_45478</name>
</gene>
<dbReference type="Pfam" id="PF22799">
    <property type="entry name" value="PIR1-like_C"/>
    <property type="match status" value="1"/>
</dbReference>
<feature type="domain" description="Cell wall mannoprotein PIR1-like C-terminal" evidence="8">
    <location>
        <begin position="58"/>
        <end position="131"/>
    </location>
</feature>
<protein>
    <recommendedName>
        <fullName evidence="8">Cell wall mannoprotein PIR1-like C-terminal domain-containing protein</fullName>
    </recommendedName>
</protein>
<organism evidence="9 10">
    <name type="scientific">Rhizodiscina lignyota</name>
    <dbReference type="NCBI Taxonomy" id="1504668"/>
    <lineage>
        <taxon>Eukaryota</taxon>
        <taxon>Fungi</taxon>
        <taxon>Dikarya</taxon>
        <taxon>Ascomycota</taxon>
        <taxon>Pezizomycotina</taxon>
        <taxon>Dothideomycetes</taxon>
        <taxon>Pleosporomycetidae</taxon>
        <taxon>Aulographales</taxon>
        <taxon>Rhizodiscinaceae</taxon>
        <taxon>Rhizodiscina</taxon>
    </lineage>
</organism>
<evidence type="ECO:0000256" key="3">
    <source>
        <dbReference type="ARBA" id="ARBA00022525"/>
    </source>
</evidence>
<keyword evidence="10" id="KW-1185">Reference proteome</keyword>
<keyword evidence="2" id="KW-0134">Cell wall</keyword>
<dbReference type="Proteomes" id="UP000799772">
    <property type="component" value="Unassembled WGS sequence"/>
</dbReference>
<dbReference type="GO" id="GO:0005199">
    <property type="term" value="F:structural constituent of cell wall"/>
    <property type="evidence" value="ECO:0007669"/>
    <property type="project" value="InterPro"/>
</dbReference>
<dbReference type="InterPro" id="IPR000420">
    <property type="entry name" value="Yeast_PIR_rpt"/>
</dbReference>
<sequence length="325" mass="32459">MPQGVTSVISAGSAPSGCDVSHSGSFAITVQNVSSSSTKRSIEERQTSGILTLTLEDGVLKDQAGRTGYIASNFQFQFDKPPQTGAIFTAGFSLCSNQSLAHGGSAIWYQCKSGDFFNLYDRHWAAQCNAIYIEALLSGPAPTTGAVSQISDGQPQATTAAAVSQISDGQPQAASGTPVSQISDGQPQAATSAAVSEAPEGQPQATTASPVSQISDGQPQAPTGTPVTQISDGQPQAPTGTPVTQISDGQPQAATGSPVSEASEGQPQVTTTAAAAGTGSVTPASNGTFTTSASPTLFTGAAAPVRLGQEILGAAIGIMGAVALL</sequence>
<proteinExistence type="inferred from homology"/>
<comment type="caution">
    <text evidence="9">The sequence shown here is derived from an EMBL/GenBank/DDBJ whole genome shotgun (WGS) entry which is preliminary data.</text>
</comment>
<keyword evidence="4" id="KW-0732">Signal</keyword>
<feature type="region of interest" description="Disordered" evidence="7">
    <location>
        <begin position="158"/>
        <end position="282"/>
    </location>
</feature>
<dbReference type="GO" id="GO:0031505">
    <property type="term" value="P:fungal-type cell wall organization"/>
    <property type="evidence" value="ECO:0007669"/>
    <property type="project" value="UniProtKB-ARBA"/>
</dbReference>
<dbReference type="GO" id="GO:0009277">
    <property type="term" value="C:fungal-type cell wall"/>
    <property type="evidence" value="ECO:0007669"/>
    <property type="project" value="TreeGrafter"/>
</dbReference>
<evidence type="ECO:0000256" key="7">
    <source>
        <dbReference type="SAM" id="MobiDB-lite"/>
    </source>
</evidence>
<feature type="compositionally biased region" description="Polar residues" evidence="7">
    <location>
        <begin position="203"/>
        <end position="265"/>
    </location>
</feature>
<dbReference type="PANTHER" id="PTHR47254:SF1">
    <property type="entry name" value="CELL WALL MANNOPROTEIN CIS3-RELATED"/>
    <property type="match status" value="1"/>
</dbReference>
<evidence type="ECO:0000256" key="2">
    <source>
        <dbReference type="ARBA" id="ARBA00022512"/>
    </source>
</evidence>
<accession>A0A9P4M2M6</accession>
<name>A0A9P4M2M6_9PEZI</name>
<keyword evidence="3" id="KW-0964">Secreted</keyword>
<comment type="subcellular location">
    <subcellularLocation>
        <location evidence="1">Secreted</location>
        <location evidence="1">Cell wall</location>
    </subcellularLocation>
</comment>
<reference evidence="9" key="1">
    <citation type="journal article" date="2020" name="Stud. Mycol.">
        <title>101 Dothideomycetes genomes: a test case for predicting lifestyles and emergence of pathogens.</title>
        <authorList>
            <person name="Haridas S."/>
            <person name="Albert R."/>
            <person name="Binder M."/>
            <person name="Bloem J."/>
            <person name="Labutti K."/>
            <person name="Salamov A."/>
            <person name="Andreopoulos B."/>
            <person name="Baker S."/>
            <person name="Barry K."/>
            <person name="Bills G."/>
            <person name="Bluhm B."/>
            <person name="Cannon C."/>
            <person name="Castanera R."/>
            <person name="Culley D."/>
            <person name="Daum C."/>
            <person name="Ezra D."/>
            <person name="Gonzalez J."/>
            <person name="Henrissat B."/>
            <person name="Kuo A."/>
            <person name="Liang C."/>
            <person name="Lipzen A."/>
            <person name="Lutzoni F."/>
            <person name="Magnuson J."/>
            <person name="Mondo S."/>
            <person name="Nolan M."/>
            <person name="Ohm R."/>
            <person name="Pangilinan J."/>
            <person name="Park H.-J."/>
            <person name="Ramirez L."/>
            <person name="Alfaro M."/>
            <person name="Sun H."/>
            <person name="Tritt A."/>
            <person name="Yoshinaga Y."/>
            <person name="Zwiers L.-H."/>
            <person name="Turgeon B."/>
            <person name="Goodwin S."/>
            <person name="Spatafora J."/>
            <person name="Crous P."/>
            <person name="Grigoriev I."/>
        </authorList>
    </citation>
    <scope>NUCLEOTIDE SEQUENCE</scope>
    <source>
        <strain evidence="9">CBS 133067</strain>
    </source>
</reference>
<evidence type="ECO:0000259" key="8">
    <source>
        <dbReference type="Pfam" id="PF22799"/>
    </source>
</evidence>
<dbReference type="AlphaFoldDB" id="A0A9P4M2M6"/>
<feature type="compositionally biased region" description="Low complexity" evidence="7">
    <location>
        <begin position="266"/>
        <end position="282"/>
    </location>
</feature>
<dbReference type="PROSITE" id="PS50256">
    <property type="entry name" value="PIR_REPEAT_2"/>
    <property type="match status" value="3"/>
</dbReference>
<dbReference type="OrthoDB" id="5415592at2759"/>
<evidence type="ECO:0000313" key="9">
    <source>
        <dbReference type="EMBL" id="KAF2094798.1"/>
    </source>
</evidence>
<dbReference type="InterPro" id="IPR054508">
    <property type="entry name" value="PIR1-like_C"/>
</dbReference>
<keyword evidence="5" id="KW-0677">Repeat</keyword>
<dbReference type="PANTHER" id="PTHR47254">
    <property type="entry name" value="CELL WALL MANNOPROTEIN CIS3-RELATED"/>
    <property type="match status" value="1"/>
</dbReference>
<dbReference type="EMBL" id="ML978133">
    <property type="protein sequence ID" value="KAF2094798.1"/>
    <property type="molecule type" value="Genomic_DNA"/>
</dbReference>
<feature type="compositionally biased region" description="Polar residues" evidence="7">
    <location>
        <begin position="158"/>
        <end position="194"/>
    </location>
</feature>
<evidence type="ECO:0000256" key="1">
    <source>
        <dbReference type="ARBA" id="ARBA00004191"/>
    </source>
</evidence>
<evidence type="ECO:0000313" key="10">
    <source>
        <dbReference type="Proteomes" id="UP000799772"/>
    </source>
</evidence>
<evidence type="ECO:0000256" key="5">
    <source>
        <dbReference type="ARBA" id="ARBA00022737"/>
    </source>
</evidence>
<dbReference type="Pfam" id="PF00399">
    <property type="entry name" value="PIR"/>
    <property type="match status" value="5"/>
</dbReference>